<proteinExistence type="predicted"/>
<reference evidence="1 2" key="1">
    <citation type="submission" date="2015-01" db="EMBL/GenBank/DDBJ databases">
        <title>Evolution of Trichinella species and genotypes.</title>
        <authorList>
            <person name="Korhonen P.K."/>
            <person name="Edoardo P."/>
            <person name="Giuseppe L.R."/>
            <person name="Gasser R.B."/>
        </authorList>
    </citation>
    <scope>NUCLEOTIDE SEQUENCE [LARGE SCALE GENOMIC DNA]</scope>
    <source>
        <strain evidence="1">ISS120</strain>
    </source>
</reference>
<organism evidence="1 2">
    <name type="scientific">Trichinella britovi</name>
    <name type="common">Parasitic roundworm</name>
    <dbReference type="NCBI Taxonomy" id="45882"/>
    <lineage>
        <taxon>Eukaryota</taxon>
        <taxon>Metazoa</taxon>
        <taxon>Ecdysozoa</taxon>
        <taxon>Nematoda</taxon>
        <taxon>Enoplea</taxon>
        <taxon>Dorylaimia</taxon>
        <taxon>Trichinellida</taxon>
        <taxon>Trichinellidae</taxon>
        <taxon>Trichinella</taxon>
    </lineage>
</organism>
<name>A0A0V0YUT3_TRIBR</name>
<comment type="caution">
    <text evidence="1">The sequence shown here is derived from an EMBL/GenBank/DDBJ whole genome shotgun (WGS) entry which is preliminary data.</text>
</comment>
<dbReference type="AlphaFoldDB" id="A0A0V0YUT3"/>
<dbReference type="Proteomes" id="UP000054653">
    <property type="component" value="Unassembled WGS sequence"/>
</dbReference>
<keyword evidence="2" id="KW-1185">Reference proteome</keyword>
<evidence type="ECO:0000313" key="1">
    <source>
        <dbReference type="EMBL" id="KRY04055.1"/>
    </source>
</evidence>
<sequence>MKNGLEDDQLLSICESLAVTHTYTFPTSIKGNLIQKPENDGCPI</sequence>
<dbReference type="EMBL" id="JYDI01005958">
    <property type="protein sequence ID" value="KRY04055.1"/>
    <property type="molecule type" value="Genomic_DNA"/>
</dbReference>
<gene>
    <name evidence="1" type="ORF">T03_4463</name>
</gene>
<protein>
    <submittedName>
        <fullName evidence="1">Uncharacterized protein</fullName>
    </submittedName>
</protein>
<evidence type="ECO:0000313" key="2">
    <source>
        <dbReference type="Proteomes" id="UP000054653"/>
    </source>
</evidence>
<accession>A0A0V0YUT3</accession>